<evidence type="ECO:0000313" key="2">
    <source>
        <dbReference type="Proteomes" id="UP000886998"/>
    </source>
</evidence>
<dbReference type="OrthoDB" id="10512632at2759"/>
<protein>
    <submittedName>
        <fullName evidence="1">Uncharacterized protein</fullName>
    </submittedName>
</protein>
<sequence length="100" mass="11269">MGTLFTQAVVCQTYVMTTVRNRGLLDNECTFQLRNSVGRHDRSQLSILLHIPPVTWKGVSMCHTGNAMRSPRRPDTCILASAILGLELLLVSRRKTKRKC</sequence>
<dbReference type="AlphaFoldDB" id="A0A8X7C9J3"/>
<dbReference type="EMBL" id="BMAV01014488">
    <property type="protein sequence ID" value="GFY62914.1"/>
    <property type="molecule type" value="Genomic_DNA"/>
</dbReference>
<name>A0A8X7C9J3_9ARAC</name>
<evidence type="ECO:0000313" key="1">
    <source>
        <dbReference type="EMBL" id="GFY62914.1"/>
    </source>
</evidence>
<keyword evidence="2" id="KW-1185">Reference proteome</keyword>
<organism evidence="1 2">
    <name type="scientific">Trichonephila inaurata madagascariensis</name>
    <dbReference type="NCBI Taxonomy" id="2747483"/>
    <lineage>
        <taxon>Eukaryota</taxon>
        <taxon>Metazoa</taxon>
        <taxon>Ecdysozoa</taxon>
        <taxon>Arthropoda</taxon>
        <taxon>Chelicerata</taxon>
        <taxon>Arachnida</taxon>
        <taxon>Araneae</taxon>
        <taxon>Araneomorphae</taxon>
        <taxon>Entelegynae</taxon>
        <taxon>Araneoidea</taxon>
        <taxon>Nephilidae</taxon>
        <taxon>Trichonephila</taxon>
        <taxon>Trichonephila inaurata</taxon>
    </lineage>
</organism>
<proteinExistence type="predicted"/>
<comment type="caution">
    <text evidence="1">The sequence shown here is derived from an EMBL/GenBank/DDBJ whole genome shotgun (WGS) entry which is preliminary data.</text>
</comment>
<reference evidence="1" key="1">
    <citation type="submission" date="2020-08" db="EMBL/GenBank/DDBJ databases">
        <title>Multicomponent nature underlies the extraordinary mechanical properties of spider dragline silk.</title>
        <authorList>
            <person name="Kono N."/>
            <person name="Nakamura H."/>
            <person name="Mori M."/>
            <person name="Yoshida Y."/>
            <person name="Ohtoshi R."/>
            <person name="Malay A.D."/>
            <person name="Moran D.A.P."/>
            <person name="Tomita M."/>
            <person name="Numata K."/>
            <person name="Arakawa K."/>
        </authorList>
    </citation>
    <scope>NUCLEOTIDE SEQUENCE</scope>
</reference>
<accession>A0A8X7C9J3</accession>
<gene>
    <name evidence="1" type="ORF">TNIN_60191</name>
</gene>
<dbReference type="Proteomes" id="UP000886998">
    <property type="component" value="Unassembled WGS sequence"/>
</dbReference>